<sequence>MTTNTSQRRRLLLAVIASVAALAVLQWSGSLTQLSTRVLAGEQPVQGDTEDYFAIMMKSSDSPAATSAPMSSRGQQEPSSTWILTPASSAAVVFDNSDATQADSSTLSAESLHSTTPFISESEPSLDNVQPASSSPLSNPAQPIPSNPAESTPFNPDATHDPVLPNVKSASGTWKQLPEDHPLVLHRRESIKIIANSSLNWAPAWLCNLDSEPGWFYESTDTLNDLDFKTVVSTVLTNKRVAIIGDSLNWQFGMEFVARLFAEGFQGDRFPGPVRGSFYFPSLNFTLFSATYPFLVEYKGSKPTPELNYTQPSKQLTFVLENSDYLVANIGYWLQSNNFKVPGVLWSDAYEKVVNSVVDTMSRRLDAHAKPRCLFRATAPRHHTNGDWNTGGTCLDTVPMQNATYSSFVGGMDNFVQNRILRQALVKDPRITLFDIVPPTIVRNDAHDGDCVHFCLPGGPIDVWIDMLLRLMWDERQS</sequence>
<dbReference type="PANTHER" id="PTHR32285:SF48">
    <property type="entry name" value="PROTEIN TRICHOME BIREFRINGENCE-LIKE 19"/>
    <property type="match status" value="1"/>
</dbReference>
<dbReference type="OrthoDB" id="630188at2759"/>
<dbReference type="EMBL" id="KE346375">
    <property type="protein sequence ID" value="KJE97805.1"/>
    <property type="molecule type" value="Genomic_DNA"/>
</dbReference>
<dbReference type="Pfam" id="PF13839">
    <property type="entry name" value="PC-Esterase"/>
    <property type="match status" value="1"/>
</dbReference>
<gene>
    <name evidence="4" type="ORF">CAOG_007899</name>
</gene>
<dbReference type="InterPro" id="IPR026057">
    <property type="entry name" value="TBL_C"/>
</dbReference>
<accession>A0A0D2WXC2</accession>
<dbReference type="InterPro" id="IPR029962">
    <property type="entry name" value="TBL"/>
</dbReference>
<evidence type="ECO:0000256" key="1">
    <source>
        <dbReference type="ARBA" id="ARBA00007727"/>
    </source>
</evidence>
<comment type="similarity">
    <text evidence="1">Belongs to the PC-esterase family. TBL subfamily.</text>
</comment>
<proteinExistence type="inferred from homology"/>
<dbReference type="Proteomes" id="UP000008743">
    <property type="component" value="Unassembled WGS sequence"/>
</dbReference>
<name>A0A0D2WXC2_CAPO3</name>
<evidence type="ECO:0000313" key="5">
    <source>
        <dbReference type="Proteomes" id="UP000008743"/>
    </source>
</evidence>
<dbReference type="InParanoid" id="A0A0D2WXC2"/>
<evidence type="ECO:0000259" key="3">
    <source>
        <dbReference type="Pfam" id="PF13839"/>
    </source>
</evidence>
<dbReference type="AlphaFoldDB" id="A0A0D2WXC2"/>
<feature type="domain" description="Trichome birefringence-like C-terminal" evidence="3">
    <location>
        <begin position="235"/>
        <end position="470"/>
    </location>
</feature>
<dbReference type="PhylomeDB" id="A0A0D2WXC2"/>
<feature type="region of interest" description="Disordered" evidence="2">
    <location>
        <begin position="104"/>
        <end position="160"/>
    </location>
</feature>
<protein>
    <recommendedName>
        <fullName evidence="3">Trichome birefringence-like C-terminal domain-containing protein</fullName>
    </recommendedName>
</protein>
<keyword evidence="5" id="KW-1185">Reference proteome</keyword>
<evidence type="ECO:0000313" key="4">
    <source>
        <dbReference type="EMBL" id="KJE97805.1"/>
    </source>
</evidence>
<reference evidence="5" key="1">
    <citation type="submission" date="2011-02" db="EMBL/GenBank/DDBJ databases">
        <title>The Genome Sequence of Capsaspora owczarzaki ATCC 30864.</title>
        <authorList>
            <person name="Russ C."/>
            <person name="Cuomo C."/>
            <person name="Burger G."/>
            <person name="Gray M.W."/>
            <person name="Holland P.W.H."/>
            <person name="King N."/>
            <person name="Lang F.B.F."/>
            <person name="Roger A.J."/>
            <person name="Ruiz-Trillo I."/>
            <person name="Young S.K."/>
            <person name="Zeng Q."/>
            <person name="Gargeya S."/>
            <person name="Alvarado L."/>
            <person name="Berlin A."/>
            <person name="Chapman S.B."/>
            <person name="Chen Z."/>
            <person name="Freedman E."/>
            <person name="Gellesch M."/>
            <person name="Goldberg J."/>
            <person name="Griggs A."/>
            <person name="Gujja S."/>
            <person name="Heilman E."/>
            <person name="Heiman D."/>
            <person name="Howarth C."/>
            <person name="Mehta T."/>
            <person name="Neiman D."/>
            <person name="Pearson M."/>
            <person name="Roberts A."/>
            <person name="Saif S."/>
            <person name="Shea T."/>
            <person name="Shenoy N."/>
            <person name="Sisk P."/>
            <person name="Stolte C."/>
            <person name="Sykes S."/>
            <person name="White J."/>
            <person name="Yandava C."/>
            <person name="Haas B."/>
            <person name="Nusbaum C."/>
            <person name="Birren B."/>
        </authorList>
    </citation>
    <scope>NUCLEOTIDE SEQUENCE</scope>
    <source>
        <strain evidence="5">ATCC 30864</strain>
    </source>
</reference>
<dbReference type="PANTHER" id="PTHR32285">
    <property type="entry name" value="PROTEIN TRICHOME BIREFRINGENCE-LIKE 9-RELATED"/>
    <property type="match status" value="1"/>
</dbReference>
<feature type="compositionally biased region" description="Polar residues" evidence="2">
    <location>
        <begin position="104"/>
        <end position="141"/>
    </location>
</feature>
<evidence type="ECO:0000256" key="2">
    <source>
        <dbReference type="SAM" id="MobiDB-lite"/>
    </source>
</evidence>
<dbReference type="RefSeq" id="XP_004342984.1">
    <property type="nucleotide sequence ID" value="XM_004342934.2"/>
</dbReference>
<organism evidence="4 5">
    <name type="scientific">Capsaspora owczarzaki (strain ATCC 30864)</name>
    <dbReference type="NCBI Taxonomy" id="595528"/>
    <lineage>
        <taxon>Eukaryota</taxon>
        <taxon>Filasterea</taxon>
        <taxon>Capsaspora</taxon>
    </lineage>
</organism>
<dbReference type="GO" id="GO:0016413">
    <property type="term" value="F:O-acetyltransferase activity"/>
    <property type="evidence" value="ECO:0007669"/>
    <property type="project" value="InterPro"/>
</dbReference>